<dbReference type="SUPFAM" id="SSF55811">
    <property type="entry name" value="Nudix"/>
    <property type="match status" value="1"/>
</dbReference>
<sequence length="155" mass="17653">MQRRNRLAARIMVLDHEDRLLLFHFTPGDRKSYWATAGGELDPGEDYPTAARRELLEETGFVAPVYGPFAHRETDFLTFAGEPVHAVEQYFVARVAGGPINDDGHTDGERSYMVSHRWWGMDEWLAAGERVYPPDIVELWREAMELVPSSDTSLS</sequence>
<gene>
    <name evidence="5" type="ORF">GV829_01480</name>
</gene>
<evidence type="ECO:0000256" key="3">
    <source>
        <dbReference type="ARBA" id="ARBA00022842"/>
    </source>
</evidence>
<evidence type="ECO:0000256" key="1">
    <source>
        <dbReference type="ARBA" id="ARBA00001946"/>
    </source>
</evidence>
<dbReference type="InterPro" id="IPR000086">
    <property type="entry name" value="NUDIX_hydrolase_dom"/>
</dbReference>
<dbReference type="GO" id="GO:0016787">
    <property type="term" value="F:hydrolase activity"/>
    <property type="evidence" value="ECO:0007669"/>
    <property type="project" value="UniProtKB-KW"/>
</dbReference>
<dbReference type="CDD" id="cd04685">
    <property type="entry name" value="NUDIX_Hydrolase"/>
    <property type="match status" value="1"/>
</dbReference>
<keyword evidence="2" id="KW-0378">Hydrolase</keyword>
<dbReference type="Pfam" id="PF00293">
    <property type="entry name" value="NUDIX"/>
    <property type="match status" value="1"/>
</dbReference>
<name>A0A6M4AQA8_9SPHN</name>
<evidence type="ECO:0000259" key="4">
    <source>
        <dbReference type="PROSITE" id="PS51462"/>
    </source>
</evidence>
<dbReference type="Proteomes" id="UP000503018">
    <property type="component" value="Chromosome"/>
</dbReference>
<reference evidence="5 6" key="1">
    <citation type="submission" date="2020-01" db="EMBL/GenBank/DDBJ databases">
        <title>Sphingomonas sp. strain CSW-10.</title>
        <authorList>
            <person name="Chen W.-M."/>
        </authorList>
    </citation>
    <scope>NUCLEOTIDE SEQUENCE [LARGE SCALE GENOMIC DNA]</scope>
    <source>
        <strain evidence="5 6">CSW-10</strain>
    </source>
</reference>
<keyword evidence="3" id="KW-0460">Magnesium</keyword>
<dbReference type="AlphaFoldDB" id="A0A6M4AQA8"/>
<protein>
    <submittedName>
        <fullName evidence="5">NUDIX domain-containing protein</fullName>
    </submittedName>
</protein>
<dbReference type="PROSITE" id="PS00893">
    <property type="entry name" value="NUDIX_BOX"/>
    <property type="match status" value="1"/>
</dbReference>
<proteinExistence type="predicted"/>
<dbReference type="InterPro" id="IPR015797">
    <property type="entry name" value="NUDIX_hydrolase-like_dom_sf"/>
</dbReference>
<feature type="domain" description="Nudix hydrolase" evidence="4">
    <location>
        <begin position="4"/>
        <end position="142"/>
    </location>
</feature>
<organism evidence="5 6">
    <name type="scientific">Sphingomonas lacunae</name>
    <dbReference type="NCBI Taxonomy" id="2698828"/>
    <lineage>
        <taxon>Bacteria</taxon>
        <taxon>Pseudomonadati</taxon>
        <taxon>Pseudomonadota</taxon>
        <taxon>Alphaproteobacteria</taxon>
        <taxon>Sphingomonadales</taxon>
        <taxon>Sphingomonadaceae</taxon>
        <taxon>Sphingomonas</taxon>
    </lineage>
</organism>
<evidence type="ECO:0000256" key="2">
    <source>
        <dbReference type="ARBA" id="ARBA00022801"/>
    </source>
</evidence>
<evidence type="ECO:0000313" key="6">
    <source>
        <dbReference type="Proteomes" id="UP000503018"/>
    </source>
</evidence>
<dbReference type="PANTHER" id="PTHR43046">
    <property type="entry name" value="GDP-MANNOSE MANNOSYL HYDROLASE"/>
    <property type="match status" value="1"/>
</dbReference>
<evidence type="ECO:0000313" key="5">
    <source>
        <dbReference type="EMBL" id="QJQ31274.1"/>
    </source>
</evidence>
<dbReference type="PROSITE" id="PS51462">
    <property type="entry name" value="NUDIX"/>
    <property type="match status" value="1"/>
</dbReference>
<accession>A0A6M4AQA8</accession>
<comment type="cofactor">
    <cofactor evidence="1">
        <name>Mg(2+)</name>
        <dbReference type="ChEBI" id="CHEBI:18420"/>
    </cofactor>
</comment>
<keyword evidence="6" id="KW-1185">Reference proteome</keyword>
<dbReference type="PANTHER" id="PTHR43046:SF12">
    <property type="entry name" value="GDP-MANNOSE MANNOSYL HYDROLASE"/>
    <property type="match status" value="1"/>
</dbReference>
<dbReference type="InterPro" id="IPR020084">
    <property type="entry name" value="NUDIX_hydrolase_CS"/>
</dbReference>
<dbReference type="Gene3D" id="3.90.79.10">
    <property type="entry name" value="Nucleoside Triphosphate Pyrophosphohydrolase"/>
    <property type="match status" value="1"/>
</dbReference>
<dbReference type="EMBL" id="CP053015">
    <property type="protein sequence ID" value="QJQ31274.1"/>
    <property type="molecule type" value="Genomic_DNA"/>
</dbReference>
<dbReference type="KEGG" id="slan:GV829_01480"/>
<dbReference type="RefSeq" id="WP_169943491.1">
    <property type="nucleotide sequence ID" value="NZ_CP053015.1"/>
</dbReference>